<dbReference type="AlphaFoldDB" id="A0A835QY75"/>
<comment type="caution">
    <text evidence="2">The sequence shown here is derived from an EMBL/GenBank/DDBJ whole genome shotgun (WGS) entry which is preliminary data.</text>
</comment>
<dbReference type="GO" id="GO:0051015">
    <property type="term" value="F:actin filament binding"/>
    <property type="evidence" value="ECO:0007669"/>
    <property type="project" value="InterPro"/>
</dbReference>
<dbReference type="PANTHER" id="PTHR11977:SF138">
    <property type="entry name" value="VILLIN-4"/>
    <property type="match status" value="1"/>
</dbReference>
<proteinExistence type="predicted"/>
<feature type="domain" description="Gelsolin-like" evidence="1">
    <location>
        <begin position="98"/>
        <end position="145"/>
    </location>
</feature>
<accession>A0A835QY75</accession>
<dbReference type="CDD" id="cd11293">
    <property type="entry name" value="gelsolin_S4_like"/>
    <property type="match status" value="1"/>
</dbReference>
<gene>
    <name evidence="2" type="ORF">HPP92_012994</name>
</gene>
<name>A0A835QY75_VANPL</name>
<dbReference type="GO" id="GO:0051014">
    <property type="term" value="P:actin filament severing"/>
    <property type="evidence" value="ECO:0007669"/>
    <property type="project" value="TreeGrafter"/>
</dbReference>
<dbReference type="OrthoDB" id="6375767at2759"/>
<protein>
    <recommendedName>
        <fullName evidence="1">Gelsolin-like domain-containing protein</fullName>
    </recommendedName>
</protein>
<dbReference type="SUPFAM" id="SSF55753">
    <property type="entry name" value="Actin depolymerizing proteins"/>
    <property type="match status" value="5"/>
</dbReference>
<dbReference type="FunFam" id="3.40.20.10:FF:000028">
    <property type="entry name" value="Villin-like 1"/>
    <property type="match status" value="1"/>
</dbReference>
<dbReference type="InterPro" id="IPR007123">
    <property type="entry name" value="Gelsolin-like_dom"/>
</dbReference>
<dbReference type="Pfam" id="PF00626">
    <property type="entry name" value="Gelsolin"/>
    <property type="match status" value="3"/>
</dbReference>
<feature type="domain" description="Gelsolin-like" evidence="1">
    <location>
        <begin position="185"/>
        <end position="251"/>
    </location>
</feature>
<dbReference type="Proteomes" id="UP000639772">
    <property type="component" value="Chromosome 6"/>
</dbReference>
<dbReference type="PRINTS" id="PR00597">
    <property type="entry name" value="GELSOLIN"/>
</dbReference>
<organism evidence="2 3">
    <name type="scientific">Vanilla planifolia</name>
    <name type="common">Vanilla</name>
    <dbReference type="NCBI Taxonomy" id="51239"/>
    <lineage>
        <taxon>Eukaryota</taxon>
        <taxon>Viridiplantae</taxon>
        <taxon>Streptophyta</taxon>
        <taxon>Embryophyta</taxon>
        <taxon>Tracheophyta</taxon>
        <taxon>Spermatophyta</taxon>
        <taxon>Magnoliopsida</taxon>
        <taxon>Liliopsida</taxon>
        <taxon>Asparagales</taxon>
        <taxon>Orchidaceae</taxon>
        <taxon>Vanilloideae</taxon>
        <taxon>Vanilleae</taxon>
        <taxon>Vanilla</taxon>
    </lineage>
</organism>
<dbReference type="InterPro" id="IPR029006">
    <property type="entry name" value="ADF-H/Gelsolin-like_dom_sf"/>
</dbReference>
<dbReference type="EMBL" id="JADCNM010000006">
    <property type="protein sequence ID" value="KAG0478275.1"/>
    <property type="molecule type" value="Genomic_DNA"/>
</dbReference>
<dbReference type="PANTHER" id="PTHR11977">
    <property type="entry name" value="VILLIN"/>
    <property type="match status" value="1"/>
</dbReference>
<feature type="domain" description="Gelsolin-like" evidence="1">
    <location>
        <begin position="300"/>
        <end position="371"/>
    </location>
</feature>
<evidence type="ECO:0000313" key="3">
    <source>
        <dbReference type="Proteomes" id="UP000639772"/>
    </source>
</evidence>
<sequence>MAVSMREVDSAFQGAGQKALPSFATALFLLTCRRDEKEEQNLDYCNPLAASIIVLERTEFLIAKAIGILNVITVKENSLLQEYHKWTTAQRSGALQHDIHYWLGKDVSQDEAGTAAIKTVELDAALGGHAVQYREVQGHETNKFLSYFRPCIVPQPGGVASGFKHIEGNDLHKIRLFICKGKHIVHVNEVPFARSSLNHDDIFILDTKSKIFQFNGSNSSIQERARALEVVQYVKDAYHDGKCDIAIVEDGKLMADVDAGEFWGFFGGFAPLPRKIASEDNVNGTTTNAKLACLEKGQTVPVVADKLARELLNTNKCYLLDCGFEVFVWMGRSTSLEERKNASVAAENIDVAVSEDGRGKVAALIKRQGFKLKAPLKDAPPTEEPKAYIDCTGNLQVWRVSGSSKDLLPSNEQFKFYSGDSYIFQYTFAGAEKEEYLVGTWFGKKSVQEERTVAISLATKMVDSLKFQPIQGGVSFGYKKFVGEMAQEDETYTEEGIALFRVQGSGPDNMQAIQVDSVASSLNSSYCYILHNGNAVFTWLGSFTTAENQEVVERLLDIIKVAYGKDGDHGLEVKMASNIIIGAKFKPDLTNDNGSLCEGANENGRGERELKYAMKEMDLVKAKAVILEVSSLSIASIGFTPPQEERMEEMGDK</sequence>
<reference evidence="2 3" key="1">
    <citation type="journal article" date="2020" name="Nat. Food">
        <title>A phased Vanilla planifolia genome enables genetic improvement of flavour and production.</title>
        <authorList>
            <person name="Hasing T."/>
            <person name="Tang H."/>
            <person name="Brym M."/>
            <person name="Khazi F."/>
            <person name="Huang T."/>
            <person name="Chambers A.H."/>
        </authorList>
    </citation>
    <scope>NUCLEOTIDE SEQUENCE [LARGE SCALE GENOMIC DNA]</scope>
    <source>
        <tissue evidence="2">Leaf</tissue>
    </source>
</reference>
<dbReference type="SMART" id="SM00262">
    <property type="entry name" value="GEL"/>
    <property type="match status" value="5"/>
</dbReference>
<evidence type="ECO:0000259" key="1">
    <source>
        <dbReference type="Pfam" id="PF00626"/>
    </source>
</evidence>
<evidence type="ECO:0000313" key="2">
    <source>
        <dbReference type="EMBL" id="KAG0478275.1"/>
    </source>
</evidence>
<dbReference type="Gene3D" id="3.40.20.10">
    <property type="entry name" value="Severin"/>
    <property type="match status" value="5"/>
</dbReference>
<dbReference type="InterPro" id="IPR007122">
    <property type="entry name" value="Villin/Gelsolin"/>
</dbReference>